<dbReference type="PROSITE" id="PS51257">
    <property type="entry name" value="PROKAR_LIPOPROTEIN"/>
    <property type="match status" value="1"/>
</dbReference>
<gene>
    <name evidence="4" type="ORF">XylorDRAFT_0120</name>
</gene>
<comment type="caution">
    <text evidence="4">The sequence shown here is derived from an EMBL/GenBank/DDBJ whole genome shotgun (WGS) entry which is preliminary data.</text>
</comment>
<evidence type="ECO:0000259" key="3">
    <source>
        <dbReference type="Pfam" id="PF18620"/>
    </source>
</evidence>
<feature type="chain" id="PRO_5045547361" description="Adhesin" evidence="1">
    <location>
        <begin position="21"/>
        <end position="340"/>
    </location>
</feature>
<dbReference type="Gene3D" id="2.60.40.1740">
    <property type="entry name" value="hypothetical protein (bacova_03559)"/>
    <property type="match status" value="1"/>
</dbReference>
<feature type="domain" description="BT-3987-like N-terminal" evidence="2">
    <location>
        <begin position="35"/>
        <end position="161"/>
    </location>
</feature>
<dbReference type="Pfam" id="PF18620">
    <property type="entry name" value="DUF5627"/>
    <property type="match status" value="1"/>
</dbReference>
<evidence type="ECO:0000313" key="4">
    <source>
        <dbReference type="EMBL" id="EXG77775.1"/>
    </source>
</evidence>
<dbReference type="InterPro" id="IPR013728">
    <property type="entry name" value="BT_3987-like_N"/>
</dbReference>
<keyword evidence="1" id="KW-0732">Signal</keyword>
<dbReference type="Pfam" id="PF08522">
    <property type="entry name" value="BT_3987-like_N"/>
    <property type="match status" value="1"/>
</dbReference>
<proteinExistence type="predicted"/>
<dbReference type="Gene3D" id="2.40.128.420">
    <property type="match status" value="1"/>
</dbReference>
<dbReference type="EMBL" id="JFBS01000001">
    <property type="protein sequence ID" value="EXG77775.1"/>
    <property type="molecule type" value="Genomic_DNA"/>
</dbReference>
<evidence type="ECO:0008006" key="6">
    <source>
        <dbReference type="Google" id="ProtNLM"/>
    </source>
</evidence>
<dbReference type="InterPro" id="IPR040580">
    <property type="entry name" value="DUF5627"/>
</dbReference>
<accession>A0ABN0RU73</accession>
<protein>
    <recommendedName>
        <fullName evidence="6">Adhesin</fullName>
    </recommendedName>
</protein>
<evidence type="ECO:0000256" key="1">
    <source>
        <dbReference type="SAM" id="SignalP"/>
    </source>
</evidence>
<evidence type="ECO:0000313" key="5">
    <source>
        <dbReference type="Proteomes" id="UP000243438"/>
    </source>
</evidence>
<evidence type="ECO:0000259" key="2">
    <source>
        <dbReference type="Pfam" id="PF08522"/>
    </source>
</evidence>
<dbReference type="Proteomes" id="UP000243438">
    <property type="component" value="Unassembled WGS sequence"/>
</dbReference>
<keyword evidence="5" id="KW-1185">Reference proteome</keyword>
<organism evidence="4 5">
    <name type="scientific">Xylanibacter oryzae DSM 17970</name>
    <dbReference type="NCBI Taxonomy" id="915438"/>
    <lineage>
        <taxon>Bacteria</taxon>
        <taxon>Pseudomonadati</taxon>
        <taxon>Bacteroidota</taxon>
        <taxon>Bacteroidia</taxon>
        <taxon>Bacteroidales</taxon>
        <taxon>Prevotellaceae</taxon>
        <taxon>Xylanibacter</taxon>
    </lineage>
</organism>
<sequence length="340" mass="37406">MKRKSLIPVLALGIFVSMFQSCENQDNEFPNYGHSAVYFGYQDPVRTLCLGQDENYNTDLDNAHQCEIYAVLSGMYSNKGTVSIDVTVDNSLCDNLYLSDGQTPVKPMPSTYYSLLGNQIVMNGTMNGAVKVQFTDAFFADPSSIKNTYVIPLRMTKVTGADSILVGKAKVTSPHPVLTNSSDWDVQPQNYVLYCVKYINPWAGTYLRRGVDLVTENGATSTIVRHKATVEQDDLFKITTNSLKTVLYPFSSSCNLLITFTDDNKCTVTSATDGYTVTGTGTFVKDGEKKAWGNLDRDAIYLDYNVTAASGKVTATKDTLVVRDRGITGMELLAPVYKSN</sequence>
<reference evidence="4" key="1">
    <citation type="submission" date="2013-07" db="EMBL/GenBank/DDBJ databases">
        <authorList>
            <consortium name="DOE Joint Genome Institute"/>
            <person name="Anderson I."/>
            <person name="Huntemann M."/>
            <person name="Han J."/>
            <person name="Chen A."/>
            <person name="Kyrpides N."/>
            <person name="Mavromatis K."/>
            <person name="Markowitz V."/>
            <person name="Palaniappan K."/>
            <person name="Ivanova N."/>
            <person name="Schaumberg A."/>
            <person name="Pati A."/>
            <person name="Liolios K."/>
            <person name="Nordberg H.P."/>
            <person name="Cantor M.N."/>
            <person name="Hua S.X."/>
            <person name="Woyke T."/>
        </authorList>
    </citation>
    <scope>NUCLEOTIDE SEQUENCE [LARGE SCALE GENOMIC DNA]</scope>
    <source>
        <strain evidence="4">DSM 17970</strain>
    </source>
</reference>
<feature type="domain" description="DUF5627" evidence="3">
    <location>
        <begin position="201"/>
        <end position="326"/>
    </location>
</feature>
<feature type="signal peptide" evidence="1">
    <location>
        <begin position="1"/>
        <end position="20"/>
    </location>
</feature>
<name>A0ABN0RU73_9BACT</name>
<dbReference type="RefSeq" id="WP_036876046.1">
    <property type="nucleotide sequence ID" value="NZ_KK073873.1"/>
</dbReference>